<evidence type="ECO:0000313" key="1">
    <source>
        <dbReference type="EMBL" id="JAH08815.1"/>
    </source>
</evidence>
<organism evidence="1">
    <name type="scientific">Anguilla anguilla</name>
    <name type="common">European freshwater eel</name>
    <name type="synonym">Muraena anguilla</name>
    <dbReference type="NCBI Taxonomy" id="7936"/>
    <lineage>
        <taxon>Eukaryota</taxon>
        <taxon>Metazoa</taxon>
        <taxon>Chordata</taxon>
        <taxon>Craniata</taxon>
        <taxon>Vertebrata</taxon>
        <taxon>Euteleostomi</taxon>
        <taxon>Actinopterygii</taxon>
        <taxon>Neopterygii</taxon>
        <taxon>Teleostei</taxon>
        <taxon>Anguilliformes</taxon>
        <taxon>Anguillidae</taxon>
        <taxon>Anguilla</taxon>
    </lineage>
</organism>
<dbReference type="EMBL" id="GBXM01073269">
    <property type="protein sequence ID" value="JAH35308.1"/>
    <property type="molecule type" value="Transcribed_RNA"/>
</dbReference>
<dbReference type="EMBL" id="GBXM01099762">
    <property type="protein sequence ID" value="JAH08815.1"/>
    <property type="molecule type" value="Transcribed_RNA"/>
</dbReference>
<proteinExistence type="predicted"/>
<sequence length="37" mass="3920">MQLSYLTSGFGSETAVATSSLTSPAVQEPKKEQYIVA</sequence>
<reference evidence="1" key="1">
    <citation type="submission" date="2014-11" db="EMBL/GenBank/DDBJ databases">
        <authorList>
            <person name="Amaro Gonzalez C."/>
        </authorList>
    </citation>
    <scope>NUCLEOTIDE SEQUENCE</scope>
</reference>
<name>A0A0E9PXM2_ANGAN</name>
<reference evidence="1" key="2">
    <citation type="journal article" date="2015" name="Fish Shellfish Immunol.">
        <title>Early steps in the European eel (Anguilla anguilla)-Vibrio vulnificus interaction in the gills: Role of the RtxA13 toxin.</title>
        <authorList>
            <person name="Callol A."/>
            <person name="Pajuelo D."/>
            <person name="Ebbesson L."/>
            <person name="Teles M."/>
            <person name="MacKenzie S."/>
            <person name="Amaro C."/>
        </authorList>
    </citation>
    <scope>NUCLEOTIDE SEQUENCE</scope>
</reference>
<protein>
    <submittedName>
        <fullName evidence="1">Uncharacterized protein</fullName>
    </submittedName>
</protein>
<accession>A0A0E9PXM2</accession>
<dbReference type="AlphaFoldDB" id="A0A0E9PXM2"/>